<name>A0A6L3SXH0_9HYPH</name>
<dbReference type="Gene3D" id="3.90.190.10">
    <property type="entry name" value="Protein tyrosine phosphatase superfamily"/>
    <property type="match status" value="1"/>
</dbReference>
<dbReference type="NCBIfam" id="TIGR01244">
    <property type="entry name" value="TIGR01244 family sulfur transferase"/>
    <property type="match status" value="1"/>
</dbReference>
<comment type="caution">
    <text evidence="2">The sequence shown here is derived from an EMBL/GenBank/DDBJ whole genome shotgun (WGS) entry which is preliminary data.</text>
</comment>
<organism evidence="2 3">
    <name type="scientific">Methylobacterium soli</name>
    <dbReference type="NCBI Taxonomy" id="553447"/>
    <lineage>
        <taxon>Bacteria</taxon>
        <taxon>Pseudomonadati</taxon>
        <taxon>Pseudomonadota</taxon>
        <taxon>Alphaproteobacteria</taxon>
        <taxon>Hyphomicrobiales</taxon>
        <taxon>Methylobacteriaceae</taxon>
        <taxon>Methylobacterium</taxon>
    </lineage>
</organism>
<reference evidence="2 3" key="1">
    <citation type="submission" date="2019-09" db="EMBL/GenBank/DDBJ databases">
        <title>YIM 48816 draft genome.</title>
        <authorList>
            <person name="Jiang L."/>
        </authorList>
    </citation>
    <scope>NUCLEOTIDE SEQUENCE [LARGE SCALE GENOMIC DNA]</scope>
    <source>
        <strain evidence="2 3">YIM 48816</strain>
    </source>
</reference>
<dbReference type="OrthoDB" id="9805710at2"/>
<sequence>MVITEIAPGLAVAGQPTGQDIAGFGPAGFALLINNRPDGEEAGQPGSEAERAAAEGAGLAYRHLPVTGATITRAEVEAFRAAVEGAAGPVIAHCRSGTRSLTLWVLGEVLAGRMRREDVLAYGAARGFDLTGAVGWLNAHAPEGGAPA</sequence>
<accession>A0A6L3SXH0</accession>
<feature type="domain" description="Beta-lactamase hydrolase-like protein phosphatase-like" evidence="1">
    <location>
        <begin position="6"/>
        <end position="110"/>
    </location>
</feature>
<dbReference type="SUPFAM" id="SSF52799">
    <property type="entry name" value="(Phosphotyrosine protein) phosphatases II"/>
    <property type="match status" value="1"/>
</dbReference>
<dbReference type="Pfam" id="PF04273">
    <property type="entry name" value="BLH_phosphatase"/>
    <property type="match status" value="1"/>
</dbReference>
<protein>
    <submittedName>
        <fullName evidence="2">TIGR01244 family phosphatase</fullName>
    </submittedName>
</protein>
<dbReference type="AlphaFoldDB" id="A0A6L3SXH0"/>
<evidence type="ECO:0000313" key="3">
    <source>
        <dbReference type="Proteomes" id="UP000474159"/>
    </source>
</evidence>
<evidence type="ECO:0000259" key="1">
    <source>
        <dbReference type="Pfam" id="PF04273"/>
    </source>
</evidence>
<proteinExistence type="predicted"/>
<dbReference type="InterPro" id="IPR005939">
    <property type="entry name" value="BLH_phosphatase-like"/>
</dbReference>
<keyword evidence="3" id="KW-1185">Reference proteome</keyword>
<dbReference type="InterPro" id="IPR029021">
    <property type="entry name" value="Prot-tyrosine_phosphatase-like"/>
</dbReference>
<evidence type="ECO:0000313" key="2">
    <source>
        <dbReference type="EMBL" id="KAB1077313.1"/>
    </source>
</evidence>
<dbReference type="Proteomes" id="UP000474159">
    <property type="component" value="Unassembled WGS sequence"/>
</dbReference>
<dbReference type="EMBL" id="VZZK01000022">
    <property type="protein sequence ID" value="KAB1077313.1"/>
    <property type="molecule type" value="Genomic_DNA"/>
</dbReference>
<dbReference type="GO" id="GO:0016787">
    <property type="term" value="F:hydrolase activity"/>
    <property type="evidence" value="ECO:0007669"/>
    <property type="project" value="InterPro"/>
</dbReference>
<gene>
    <name evidence="2" type="ORF">F6X53_19705</name>
</gene>
<dbReference type="RefSeq" id="WP_151001895.1">
    <property type="nucleotide sequence ID" value="NZ_BPQY01000430.1"/>
</dbReference>